<accession>A0A0K2T9L6</accession>
<dbReference type="AlphaFoldDB" id="A0A0K2T9L6"/>
<reference evidence="1" key="1">
    <citation type="submission" date="2014-05" db="EMBL/GenBank/DDBJ databases">
        <authorList>
            <person name="Chronopoulou M."/>
        </authorList>
    </citation>
    <scope>NUCLEOTIDE SEQUENCE</scope>
    <source>
        <tissue evidence="1">Whole organism</tissue>
    </source>
</reference>
<evidence type="ECO:0000313" key="1">
    <source>
        <dbReference type="EMBL" id="CDW22262.1"/>
    </source>
</evidence>
<protein>
    <submittedName>
        <fullName evidence="1">Uncharacterized protein</fullName>
    </submittedName>
</protein>
<organism evidence="1">
    <name type="scientific">Lepeophtheirus salmonis</name>
    <name type="common">Salmon louse</name>
    <name type="synonym">Caligus salmonis</name>
    <dbReference type="NCBI Taxonomy" id="72036"/>
    <lineage>
        <taxon>Eukaryota</taxon>
        <taxon>Metazoa</taxon>
        <taxon>Ecdysozoa</taxon>
        <taxon>Arthropoda</taxon>
        <taxon>Crustacea</taxon>
        <taxon>Multicrustacea</taxon>
        <taxon>Hexanauplia</taxon>
        <taxon>Copepoda</taxon>
        <taxon>Siphonostomatoida</taxon>
        <taxon>Caligidae</taxon>
        <taxon>Lepeophtheirus</taxon>
    </lineage>
</organism>
<proteinExistence type="predicted"/>
<sequence>LVYKIHDVKDSTLIHNKRKYKTIRRTRGKEIRNTLYHPQAPNP</sequence>
<dbReference type="EMBL" id="HACA01004901">
    <property type="protein sequence ID" value="CDW22262.1"/>
    <property type="molecule type" value="Transcribed_RNA"/>
</dbReference>
<feature type="non-terminal residue" evidence="1">
    <location>
        <position position="1"/>
    </location>
</feature>
<name>A0A0K2T9L6_LEPSM</name>